<reference evidence="8 9" key="1">
    <citation type="submission" date="2018-10" db="EMBL/GenBank/DDBJ databases">
        <title>Kocuria tytouropygialis sp. nov., isolated from the uropygial gland of an American barn owl (Tyto furcata).</title>
        <authorList>
            <person name="Braun M.S."/>
            <person name="Wang E."/>
            <person name="Zimmermann S."/>
            <person name="Wagner H."/>
            <person name="Wink M."/>
        </authorList>
    </citation>
    <scope>NUCLEOTIDE SEQUENCE [LARGE SCALE GENOMIC DNA]</scope>
    <source>
        <strain evidence="8 9">442</strain>
    </source>
</reference>
<dbReference type="InterPro" id="IPR004837">
    <property type="entry name" value="NaCa_Exmemb"/>
</dbReference>
<protein>
    <submittedName>
        <fullName evidence="8">Calcium:proton antiporter</fullName>
    </submittedName>
</protein>
<keyword evidence="9" id="KW-1185">Reference proteome</keyword>
<dbReference type="InterPro" id="IPR052946">
    <property type="entry name" value="Alkaline_pH_Ca-Antiporter"/>
</dbReference>
<dbReference type="AlphaFoldDB" id="A0A495ABI0"/>
<evidence type="ECO:0000256" key="6">
    <source>
        <dbReference type="SAM" id="Phobius"/>
    </source>
</evidence>
<feature type="transmembrane region" description="Helical" evidence="6">
    <location>
        <begin position="308"/>
        <end position="331"/>
    </location>
</feature>
<organism evidence="8 9">
    <name type="scientific">Kocuria tytonis</name>
    <dbReference type="NCBI Taxonomy" id="2054280"/>
    <lineage>
        <taxon>Bacteria</taxon>
        <taxon>Bacillati</taxon>
        <taxon>Actinomycetota</taxon>
        <taxon>Actinomycetes</taxon>
        <taxon>Micrococcales</taxon>
        <taxon>Micrococcaceae</taxon>
        <taxon>Kocuria</taxon>
    </lineage>
</organism>
<dbReference type="Proteomes" id="UP000249516">
    <property type="component" value="Unassembled WGS sequence"/>
</dbReference>
<evidence type="ECO:0000256" key="5">
    <source>
        <dbReference type="SAM" id="MobiDB-lite"/>
    </source>
</evidence>
<dbReference type="EMBL" id="PNJG02000001">
    <property type="protein sequence ID" value="RKQ37193.1"/>
    <property type="molecule type" value="Genomic_DNA"/>
</dbReference>
<evidence type="ECO:0000256" key="3">
    <source>
        <dbReference type="ARBA" id="ARBA00022989"/>
    </source>
</evidence>
<feature type="region of interest" description="Disordered" evidence="5">
    <location>
        <begin position="209"/>
        <end position="263"/>
    </location>
</feature>
<evidence type="ECO:0000313" key="8">
    <source>
        <dbReference type="EMBL" id="RKQ37193.1"/>
    </source>
</evidence>
<feature type="transmembrane region" description="Helical" evidence="6">
    <location>
        <begin position="369"/>
        <end position="391"/>
    </location>
</feature>
<feature type="transmembrane region" description="Helical" evidence="6">
    <location>
        <begin position="43"/>
        <end position="66"/>
    </location>
</feature>
<dbReference type="PANTHER" id="PTHR37958:SF1">
    <property type="entry name" value="SODIUM-POTASSIUM_PROTON ANTIPORTER CHAA"/>
    <property type="match status" value="1"/>
</dbReference>
<evidence type="ECO:0000313" key="9">
    <source>
        <dbReference type="Proteomes" id="UP000249516"/>
    </source>
</evidence>
<feature type="transmembrane region" description="Helical" evidence="6">
    <location>
        <begin position="113"/>
        <end position="135"/>
    </location>
</feature>
<evidence type="ECO:0000259" key="7">
    <source>
        <dbReference type="Pfam" id="PF01699"/>
    </source>
</evidence>
<feature type="transmembrane region" description="Helical" evidence="6">
    <location>
        <begin position="271"/>
        <end position="288"/>
    </location>
</feature>
<name>A0A495ABI0_9MICC</name>
<gene>
    <name evidence="8" type="ORF">C1C97_004020</name>
</gene>
<comment type="caution">
    <text evidence="8">The sequence shown here is derived from an EMBL/GenBank/DDBJ whole genome shotgun (WGS) entry which is preliminary data.</text>
</comment>
<proteinExistence type="predicted"/>
<dbReference type="OrthoDB" id="3531445at2"/>
<feature type="domain" description="Sodium/calcium exchanger membrane region" evidence="7">
    <location>
        <begin position="47"/>
        <end position="197"/>
    </location>
</feature>
<dbReference type="Pfam" id="PF01699">
    <property type="entry name" value="Na_Ca_ex"/>
    <property type="match status" value="2"/>
</dbReference>
<keyword evidence="2 6" id="KW-0812">Transmembrane</keyword>
<dbReference type="GO" id="GO:0015385">
    <property type="term" value="F:sodium:proton antiporter activity"/>
    <property type="evidence" value="ECO:0007669"/>
    <property type="project" value="TreeGrafter"/>
</dbReference>
<feature type="transmembrane region" description="Helical" evidence="6">
    <location>
        <begin position="174"/>
        <end position="193"/>
    </location>
</feature>
<feature type="transmembrane region" description="Helical" evidence="6">
    <location>
        <begin position="147"/>
        <end position="168"/>
    </location>
</feature>
<accession>A0A495ABI0</accession>
<keyword evidence="4 6" id="KW-0472">Membrane</keyword>
<dbReference type="PANTHER" id="PTHR37958">
    <property type="entry name" value="SODIUM-POTASSIUM/PROTON ANTIPORTER CHAA"/>
    <property type="match status" value="1"/>
</dbReference>
<feature type="domain" description="Sodium/calcium exchanger membrane region" evidence="7">
    <location>
        <begin position="275"/>
        <end position="414"/>
    </location>
</feature>
<feature type="transmembrane region" description="Helical" evidence="6">
    <location>
        <begin position="343"/>
        <end position="363"/>
    </location>
</feature>
<evidence type="ECO:0000256" key="4">
    <source>
        <dbReference type="ARBA" id="ARBA00023136"/>
    </source>
</evidence>
<feature type="transmembrane region" description="Helical" evidence="6">
    <location>
        <begin position="78"/>
        <end position="101"/>
    </location>
</feature>
<feature type="transmembrane region" description="Helical" evidence="6">
    <location>
        <begin position="12"/>
        <end position="37"/>
    </location>
</feature>
<feature type="transmembrane region" description="Helical" evidence="6">
    <location>
        <begin position="398"/>
        <end position="416"/>
    </location>
</feature>
<comment type="subcellular location">
    <subcellularLocation>
        <location evidence="1">Membrane</location>
        <topology evidence="1">Multi-pass membrane protein</topology>
    </subcellularLocation>
</comment>
<evidence type="ECO:0000256" key="1">
    <source>
        <dbReference type="ARBA" id="ARBA00004141"/>
    </source>
</evidence>
<keyword evidence="3 6" id="KW-1133">Transmembrane helix</keyword>
<evidence type="ECO:0000256" key="2">
    <source>
        <dbReference type="ARBA" id="ARBA00022692"/>
    </source>
</evidence>
<sequence>MNRVHPAVRRVLTPLALARLLVGWGSVALLPFAAALLRPPVPAPLLVAALGVIVAVILFAATGVVHQAERLAARLGDPYGSLVLTLSVVVIEVILICAVMLGPGEHAGIARDSVMAVSMIILNLVIGLCLLVGGVRHGALAHHRTGASAYLAMLAVLGALAFALPPVLGTGGAYRPGQAVVVALLALGSYAFFLSRQTGAQAHDFTEVDPRVRPGTEPHPAGAVRSPSSELSAVPDRWPGALPRYDARPGASEESPRSRGGAARAEHRPEILIRLLVLVVTVLPVVLLSHEMAALLDDGLGRAGAPPALAGVLIAAVVFLPESITSVRAALAGEIQRVSNLCHGALVSTLGLTIPAVLVIGLLTDQRVVLAESPVTLVLLGLSLALSAITFTAPRVTAVHGAAHLVVFAAYALSVFS</sequence>
<dbReference type="GO" id="GO:0015386">
    <property type="term" value="F:potassium:proton antiporter activity"/>
    <property type="evidence" value="ECO:0007669"/>
    <property type="project" value="TreeGrafter"/>
</dbReference>
<dbReference type="RefSeq" id="WP_110919618.1">
    <property type="nucleotide sequence ID" value="NZ_PNJG02000001.1"/>
</dbReference>
<dbReference type="GO" id="GO:0005886">
    <property type="term" value="C:plasma membrane"/>
    <property type="evidence" value="ECO:0007669"/>
    <property type="project" value="TreeGrafter"/>
</dbReference>